<evidence type="ECO:0000313" key="2">
    <source>
        <dbReference type="Proteomes" id="UP000600214"/>
    </source>
</evidence>
<name>A0ABQ1YCF3_9BACT</name>
<dbReference type="Proteomes" id="UP000600214">
    <property type="component" value="Unassembled WGS sequence"/>
</dbReference>
<proteinExistence type="predicted"/>
<evidence type="ECO:0000313" key="1">
    <source>
        <dbReference type="EMBL" id="GGH20210.1"/>
    </source>
</evidence>
<comment type="caution">
    <text evidence="1">The sequence shown here is derived from an EMBL/GenBank/DDBJ whole genome shotgun (WGS) entry which is preliminary data.</text>
</comment>
<gene>
    <name evidence="1" type="ORF">GCM10007423_00480</name>
</gene>
<keyword evidence="2" id="KW-1185">Reference proteome</keyword>
<organism evidence="1 2">
    <name type="scientific">Dyadobacter endophyticus</name>
    <dbReference type="NCBI Taxonomy" id="1749036"/>
    <lineage>
        <taxon>Bacteria</taxon>
        <taxon>Pseudomonadati</taxon>
        <taxon>Bacteroidota</taxon>
        <taxon>Cytophagia</taxon>
        <taxon>Cytophagales</taxon>
        <taxon>Spirosomataceae</taxon>
        <taxon>Dyadobacter</taxon>
    </lineage>
</organism>
<accession>A0ABQ1YCF3</accession>
<protein>
    <submittedName>
        <fullName evidence="1">Uncharacterized protein</fullName>
    </submittedName>
</protein>
<dbReference type="EMBL" id="BMIA01000001">
    <property type="protein sequence ID" value="GGH20210.1"/>
    <property type="molecule type" value="Genomic_DNA"/>
</dbReference>
<reference evidence="2" key="1">
    <citation type="journal article" date="2019" name="Int. J. Syst. Evol. Microbiol.">
        <title>The Global Catalogue of Microorganisms (GCM) 10K type strain sequencing project: providing services to taxonomists for standard genome sequencing and annotation.</title>
        <authorList>
            <consortium name="The Broad Institute Genomics Platform"/>
            <consortium name="The Broad Institute Genome Sequencing Center for Infectious Disease"/>
            <person name="Wu L."/>
            <person name="Ma J."/>
        </authorList>
    </citation>
    <scope>NUCLEOTIDE SEQUENCE [LARGE SCALE GENOMIC DNA]</scope>
    <source>
        <strain evidence="2">CGMCC 1.15288</strain>
    </source>
</reference>
<sequence length="60" mass="6859">MDKDTFPDFAYRGREVVRFIQAGELFTCMLENGRVIHFCPKDAEAFKSWLEANGSRNAGD</sequence>